<gene>
    <name evidence="5" type="ORF">MONBRDRAFT_32129</name>
</gene>
<name>A9UXU1_MONBE</name>
<comment type="subcellular location">
    <subcellularLocation>
        <location evidence="1">Nucleus</location>
    </subcellularLocation>
</comment>
<evidence type="ECO:0000256" key="2">
    <source>
        <dbReference type="ARBA" id="ARBA00023242"/>
    </source>
</evidence>
<keyword evidence="3" id="KW-0175">Coiled coil</keyword>
<evidence type="ECO:0000256" key="1">
    <source>
        <dbReference type="ARBA" id="ARBA00004123"/>
    </source>
</evidence>
<reference evidence="5 6" key="1">
    <citation type="journal article" date="2008" name="Nature">
        <title>The genome of the choanoflagellate Monosiga brevicollis and the origin of metazoans.</title>
        <authorList>
            <consortium name="JGI Sequencing"/>
            <person name="King N."/>
            <person name="Westbrook M.J."/>
            <person name="Young S.L."/>
            <person name="Kuo A."/>
            <person name="Abedin M."/>
            <person name="Chapman J."/>
            <person name="Fairclough S."/>
            <person name="Hellsten U."/>
            <person name="Isogai Y."/>
            <person name="Letunic I."/>
            <person name="Marr M."/>
            <person name="Pincus D."/>
            <person name="Putnam N."/>
            <person name="Rokas A."/>
            <person name="Wright K.J."/>
            <person name="Zuzow R."/>
            <person name="Dirks W."/>
            <person name="Good M."/>
            <person name="Goodstein D."/>
            <person name="Lemons D."/>
            <person name="Li W."/>
            <person name="Lyons J.B."/>
            <person name="Morris A."/>
            <person name="Nichols S."/>
            <person name="Richter D.J."/>
            <person name="Salamov A."/>
            <person name="Bork P."/>
            <person name="Lim W.A."/>
            <person name="Manning G."/>
            <person name="Miller W.T."/>
            <person name="McGinnis W."/>
            <person name="Shapiro H."/>
            <person name="Tjian R."/>
            <person name="Grigoriev I.V."/>
            <person name="Rokhsar D."/>
        </authorList>
    </citation>
    <scope>NUCLEOTIDE SEQUENCE [LARGE SCALE GENOMIC DNA]</scope>
    <source>
        <strain evidence="6">MX1 / ATCC 50154</strain>
    </source>
</reference>
<organism evidence="5 6">
    <name type="scientific">Monosiga brevicollis</name>
    <name type="common">Choanoflagellate</name>
    <dbReference type="NCBI Taxonomy" id="81824"/>
    <lineage>
        <taxon>Eukaryota</taxon>
        <taxon>Choanoflagellata</taxon>
        <taxon>Craspedida</taxon>
        <taxon>Salpingoecidae</taxon>
        <taxon>Monosiga</taxon>
    </lineage>
</organism>
<evidence type="ECO:0000256" key="4">
    <source>
        <dbReference type="SAM" id="MobiDB-lite"/>
    </source>
</evidence>
<dbReference type="Proteomes" id="UP000001357">
    <property type="component" value="Unassembled WGS sequence"/>
</dbReference>
<evidence type="ECO:0000313" key="5">
    <source>
        <dbReference type="EMBL" id="EDQ89745.1"/>
    </source>
</evidence>
<dbReference type="GO" id="GO:0000445">
    <property type="term" value="C:THO complex part of transcription export complex"/>
    <property type="evidence" value="ECO:0007669"/>
    <property type="project" value="InterPro"/>
</dbReference>
<dbReference type="RefSeq" id="XP_001745167.1">
    <property type="nucleotide sequence ID" value="XM_001745115.1"/>
</dbReference>
<keyword evidence="2" id="KW-0539">Nucleus</keyword>
<keyword evidence="6" id="KW-1185">Reference proteome</keyword>
<feature type="region of interest" description="Disordered" evidence="4">
    <location>
        <begin position="207"/>
        <end position="240"/>
    </location>
</feature>
<evidence type="ECO:0008006" key="7">
    <source>
        <dbReference type="Google" id="ProtNLM"/>
    </source>
</evidence>
<dbReference type="EMBL" id="CH991549">
    <property type="protein sequence ID" value="EDQ89745.1"/>
    <property type="molecule type" value="Genomic_DNA"/>
</dbReference>
<dbReference type="AlphaFoldDB" id="A9UXU1"/>
<dbReference type="STRING" id="81824.A9UXU1"/>
<dbReference type="GO" id="GO:0006397">
    <property type="term" value="P:mRNA processing"/>
    <property type="evidence" value="ECO:0007669"/>
    <property type="project" value="InterPro"/>
</dbReference>
<sequence>MSGESLINLNPNAHVERRLDYNENDTRRINRLILLSMKLQGEDLPAEDRATTVAEMTEVLEVLHHNLSKADAMAGMYDEEAESFQQLRQSLEARIKQVAADTEQARVDLAGAQQLLRYKQGLSEHALPQKRSSAPAHRVAAAFAEYDLRARAVDELPSRASTEEQIQRVEAELVNLSTIKSKYETKLAERQRQFALLLRTVQDLKTGLQDDDPVEPSPPSGPTVFEETTNDDVGTNVDMG</sequence>
<evidence type="ECO:0000256" key="3">
    <source>
        <dbReference type="SAM" id="Coils"/>
    </source>
</evidence>
<dbReference type="KEGG" id="mbr:MONBRDRAFT_32129"/>
<evidence type="ECO:0000313" key="6">
    <source>
        <dbReference type="Proteomes" id="UP000001357"/>
    </source>
</evidence>
<dbReference type="InParanoid" id="A9UXU1"/>
<dbReference type="InterPro" id="IPR008501">
    <property type="entry name" value="THOC7/Mft1"/>
</dbReference>
<feature type="coiled-coil region" evidence="3">
    <location>
        <begin position="159"/>
        <end position="186"/>
    </location>
</feature>
<accession>A9UXU1</accession>
<dbReference type="GeneID" id="5890645"/>
<protein>
    <recommendedName>
        <fullName evidence="7">THO complex subunit 7 homolog</fullName>
    </recommendedName>
</protein>
<dbReference type="FunCoup" id="A9UXU1">
    <property type="interactions" value="1061"/>
</dbReference>
<proteinExistence type="predicted"/>
<dbReference type="Pfam" id="PF05615">
    <property type="entry name" value="THOC7"/>
    <property type="match status" value="1"/>
</dbReference>